<dbReference type="Proteomes" id="UP000317881">
    <property type="component" value="Unassembled WGS sequence"/>
</dbReference>
<dbReference type="OrthoDB" id="4287072at2"/>
<proteinExistence type="predicted"/>
<comment type="caution">
    <text evidence="1">The sequence shown here is derived from an EMBL/GenBank/DDBJ whole genome shotgun (WGS) entry which is preliminary data.</text>
</comment>
<sequence>MWLGTDVHTAAEARRMAAMVPGATSNYLQSRKDPVRIAWVYWQGRWPEDPDADRYPMAEYDGVQVVFHGDEAQIGEWTEQHTQLG</sequence>
<organism evidence="1 2">
    <name type="scientific">Streptomyces spinoverrucosus</name>
    <dbReference type="NCBI Taxonomy" id="284043"/>
    <lineage>
        <taxon>Bacteria</taxon>
        <taxon>Bacillati</taxon>
        <taxon>Actinomycetota</taxon>
        <taxon>Actinomycetes</taxon>
        <taxon>Kitasatosporales</taxon>
        <taxon>Streptomycetaceae</taxon>
        <taxon>Streptomyces</taxon>
    </lineage>
</organism>
<dbReference type="RefSeq" id="WP_141307081.1">
    <property type="nucleotide sequence ID" value="NZ_BJND01000004.1"/>
</dbReference>
<name>A0A4Y3VBF9_9ACTN</name>
<dbReference type="AlphaFoldDB" id="A0A4Y3VBF9"/>
<evidence type="ECO:0000313" key="2">
    <source>
        <dbReference type="Proteomes" id="UP000317881"/>
    </source>
</evidence>
<dbReference type="EMBL" id="BJND01000004">
    <property type="protein sequence ID" value="GEC02881.1"/>
    <property type="molecule type" value="Genomic_DNA"/>
</dbReference>
<keyword evidence="2" id="KW-1185">Reference proteome</keyword>
<protein>
    <submittedName>
        <fullName evidence="1">Uncharacterized protein</fullName>
    </submittedName>
</protein>
<reference evidence="1 2" key="1">
    <citation type="submission" date="2019-06" db="EMBL/GenBank/DDBJ databases">
        <title>Whole genome shotgun sequence of Streptomyces spinoverrucosus NBRC 14228.</title>
        <authorList>
            <person name="Hosoyama A."/>
            <person name="Uohara A."/>
            <person name="Ohji S."/>
            <person name="Ichikawa N."/>
        </authorList>
    </citation>
    <scope>NUCLEOTIDE SEQUENCE [LARGE SCALE GENOMIC DNA]</scope>
    <source>
        <strain evidence="1 2">NBRC 14228</strain>
    </source>
</reference>
<gene>
    <name evidence="1" type="ORF">SSP24_05360</name>
</gene>
<accession>A0A4Y3VBF9</accession>
<evidence type="ECO:0000313" key="1">
    <source>
        <dbReference type="EMBL" id="GEC02881.1"/>
    </source>
</evidence>